<dbReference type="Proteomes" id="UP001165561">
    <property type="component" value="Unassembled WGS sequence"/>
</dbReference>
<proteinExistence type="predicted"/>
<comment type="caution">
    <text evidence="2">The sequence shown here is derived from an EMBL/GenBank/DDBJ whole genome shotgun (WGS) entry which is preliminary data.</text>
</comment>
<keyword evidence="1" id="KW-0472">Membrane</keyword>
<name>A0ABT5U017_9MICO</name>
<feature type="transmembrane region" description="Helical" evidence="1">
    <location>
        <begin position="20"/>
        <end position="41"/>
    </location>
</feature>
<protein>
    <recommendedName>
        <fullName evidence="4">GAF domain-containing protein</fullName>
    </recommendedName>
</protein>
<evidence type="ECO:0008006" key="4">
    <source>
        <dbReference type="Google" id="ProtNLM"/>
    </source>
</evidence>
<dbReference type="EMBL" id="JARACI010000961">
    <property type="protein sequence ID" value="MDD9206725.1"/>
    <property type="molecule type" value="Genomic_DNA"/>
</dbReference>
<keyword evidence="1" id="KW-0812">Transmembrane</keyword>
<sequence length="269" mass="29708">MSVWPRTAVAAERWWQNLVLTARFVVTAAAAAAAIVGALINSELVEWSYWWVLAPAVIAAVGVSVDTLTAAVRKRRAPRKQETLDAIRQASASAIKEIRDHTSLPLEAVGACVWEVRSYRPLLWRPRLRRVIRFRIDTYPSPSPVDWIEGKGTIGECWLSKAPKHRHVKPIADRWCIDGAISDRDWARIPSKTKAGMSRQDFQELVGKYAEVLATPIKDQRSGALLGVLSIDLPYDAAPEDGHPRLNSKVVKAKAGASASVVSHLLKQA</sequence>
<keyword evidence="3" id="KW-1185">Reference proteome</keyword>
<evidence type="ECO:0000313" key="3">
    <source>
        <dbReference type="Proteomes" id="UP001165561"/>
    </source>
</evidence>
<organism evidence="2 3">
    <name type="scientific">Georgenia halotolerans</name>
    <dbReference type="NCBI Taxonomy" id="3028317"/>
    <lineage>
        <taxon>Bacteria</taxon>
        <taxon>Bacillati</taxon>
        <taxon>Actinomycetota</taxon>
        <taxon>Actinomycetes</taxon>
        <taxon>Micrococcales</taxon>
        <taxon>Bogoriellaceae</taxon>
        <taxon>Georgenia</taxon>
    </lineage>
</organism>
<gene>
    <name evidence="2" type="ORF">PU560_09635</name>
</gene>
<evidence type="ECO:0000256" key="1">
    <source>
        <dbReference type="SAM" id="Phobius"/>
    </source>
</evidence>
<feature type="transmembrane region" description="Helical" evidence="1">
    <location>
        <begin position="47"/>
        <end position="72"/>
    </location>
</feature>
<evidence type="ECO:0000313" key="2">
    <source>
        <dbReference type="EMBL" id="MDD9206725.1"/>
    </source>
</evidence>
<keyword evidence="1" id="KW-1133">Transmembrane helix</keyword>
<reference evidence="2" key="1">
    <citation type="submission" date="2023-02" db="EMBL/GenBank/DDBJ databases">
        <title>Georgenia sp.10Sc9-8, isolated from a soil sample collected from the Taklamakan desert.</title>
        <authorList>
            <person name="Liu S."/>
        </authorList>
    </citation>
    <scope>NUCLEOTIDE SEQUENCE</scope>
    <source>
        <strain evidence="2">10Sc9-8</strain>
    </source>
</reference>
<accession>A0ABT5U017</accession>